<evidence type="ECO:0000313" key="2">
    <source>
        <dbReference type="EMBL" id="HJE90357.1"/>
    </source>
</evidence>
<name>A0A921F240_9ACTN</name>
<reference evidence="2" key="1">
    <citation type="journal article" date="2021" name="PeerJ">
        <title>Extensive microbial diversity within the chicken gut microbiome revealed by metagenomics and culture.</title>
        <authorList>
            <person name="Gilroy R."/>
            <person name="Ravi A."/>
            <person name="Getino M."/>
            <person name="Pursley I."/>
            <person name="Horton D.L."/>
            <person name="Alikhan N.F."/>
            <person name="Baker D."/>
            <person name="Gharbi K."/>
            <person name="Hall N."/>
            <person name="Watson M."/>
            <person name="Adriaenssens E.M."/>
            <person name="Foster-Nyarko E."/>
            <person name="Jarju S."/>
            <person name="Secka A."/>
            <person name="Antonio M."/>
            <person name="Oren A."/>
            <person name="Chaudhuri R.R."/>
            <person name="La Ragione R."/>
            <person name="Hildebrand F."/>
            <person name="Pallen M.J."/>
        </authorList>
    </citation>
    <scope>NUCLEOTIDE SEQUENCE</scope>
    <source>
        <strain evidence="2">ChiGjej1B1-18357</strain>
    </source>
</reference>
<dbReference type="Proteomes" id="UP000776650">
    <property type="component" value="Unassembled WGS sequence"/>
</dbReference>
<dbReference type="EMBL" id="DYXM01000095">
    <property type="protein sequence ID" value="HJE90357.1"/>
    <property type="molecule type" value="Genomic_DNA"/>
</dbReference>
<organism evidence="2 3">
    <name type="scientific">Dietzia timorensis</name>
    <dbReference type="NCBI Taxonomy" id="499555"/>
    <lineage>
        <taxon>Bacteria</taxon>
        <taxon>Bacillati</taxon>
        <taxon>Actinomycetota</taxon>
        <taxon>Actinomycetes</taxon>
        <taxon>Mycobacteriales</taxon>
        <taxon>Dietziaceae</taxon>
        <taxon>Dietzia</taxon>
    </lineage>
</organism>
<dbReference type="InterPro" id="IPR038732">
    <property type="entry name" value="HpyO/CreE_NAD-binding"/>
</dbReference>
<feature type="non-terminal residue" evidence="2">
    <location>
        <position position="189"/>
    </location>
</feature>
<gene>
    <name evidence="2" type="ORF">K8V11_05055</name>
</gene>
<dbReference type="SUPFAM" id="SSF51905">
    <property type="entry name" value="FAD/NAD(P)-binding domain"/>
    <property type="match status" value="1"/>
</dbReference>
<comment type="caution">
    <text evidence="2">The sequence shown here is derived from an EMBL/GenBank/DDBJ whole genome shotgun (WGS) entry which is preliminary data.</text>
</comment>
<reference evidence="2" key="2">
    <citation type="submission" date="2021-09" db="EMBL/GenBank/DDBJ databases">
        <authorList>
            <person name="Gilroy R."/>
        </authorList>
    </citation>
    <scope>NUCLEOTIDE SEQUENCE</scope>
    <source>
        <strain evidence="2">ChiGjej1B1-18357</strain>
    </source>
</reference>
<sequence length="189" mass="21030">MKIAIVGGGPRGLWACETLTQRCREYGAHVEVDLYEPGRPGAGSVYRSDQPDYWRLNVDASLLRTCLGSFTEWREDQGYSTEHFPPRREVGDFLSASWTHLLATLPPHMWLTHRRAVVEDIRKNDDGAWVVQGRPYDEVLIATGHAHSWPGSLHLLHPSPRIPILNALSPNHLDSIPAGSVVAIRGAAL</sequence>
<dbReference type="PANTHER" id="PTHR40254:SF1">
    <property type="entry name" value="BLR0577 PROTEIN"/>
    <property type="match status" value="1"/>
</dbReference>
<evidence type="ECO:0000313" key="3">
    <source>
        <dbReference type="Proteomes" id="UP000776650"/>
    </source>
</evidence>
<feature type="domain" description="FAD-dependent urate hydroxylase HpyO/Asp monooxygenase CreE-like FAD/NAD(P)-binding" evidence="1">
    <location>
        <begin position="4"/>
        <end position="145"/>
    </location>
</feature>
<dbReference type="AlphaFoldDB" id="A0A921F240"/>
<dbReference type="PANTHER" id="PTHR40254">
    <property type="entry name" value="BLR0577 PROTEIN"/>
    <property type="match status" value="1"/>
</dbReference>
<dbReference type="Gene3D" id="3.50.50.60">
    <property type="entry name" value="FAD/NAD(P)-binding domain"/>
    <property type="match status" value="1"/>
</dbReference>
<protein>
    <submittedName>
        <fullName evidence="2">FAD/NAD(P)-binding protein</fullName>
    </submittedName>
</protein>
<proteinExistence type="predicted"/>
<accession>A0A921F240</accession>
<dbReference type="InterPro" id="IPR036188">
    <property type="entry name" value="FAD/NAD-bd_sf"/>
</dbReference>
<dbReference type="RefSeq" id="WP_303911347.1">
    <property type="nucleotide sequence ID" value="NZ_DYXM01000095.1"/>
</dbReference>
<dbReference type="Pfam" id="PF13454">
    <property type="entry name" value="NAD_binding_9"/>
    <property type="match status" value="1"/>
</dbReference>
<evidence type="ECO:0000259" key="1">
    <source>
        <dbReference type="Pfam" id="PF13454"/>
    </source>
</evidence>
<dbReference type="InterPro" id="IPR052189">
    <property type="entry name" value="L-asp_N-monooxygenase_NS-form"/>
</dbReference>